<dbReference type="Pfam" id="PF02720">
    <property type="entry name" value="DUF222"/>
    <property type="match status" value="1"/>
</dbReference>
<reference evidence="2 3" key="2">
    <citation type="submission" date="2020-03" db="EMBL/GenBank/DDBJ databases">
        <authorList>
            <person name="Ichikawa N."/>
            <person name="Kimura A."/>
            <person name="Kitahashi Y."/>
            <person name="Uohara A."/>
        </authorList>
    </citation>
    <scope>NUCLEOTIDE SEQUENCE [LARGE SCALE GENOMIC DNA]</scope>
    <source>
        <strain evidence="2 3">NBRC 108638</strain>
    </source>
</reference>
<evidence type="ECO:0000259" key="1">
    <source>
        <dbReference type="Pfam" id="PF02720"/>
    </source>
</evidence>
<evidence type="ECO:0000313" key="2">
    <source>
        <dbReference type="EMBL" id="GFJ94473.1"/>
    </source>
</evidence>
<dbReference type="AlphaFoldDB" id="A0A6V8LB89"/>
<protein>
    <recommendedName>
        <fullName evidence="1">DUF222 domain-containing protein</fullName>
    </recommendedName>
</protein>
<keyword evidence="3" id="KW-1185">Reference proteome</keyword>
<sequence>MCELAMRTDELPESGGFRPHVVITLSFDLLQRQLGVGTLDTGGRLSPEQVRRMACDAQLIPAVLGGDGQVLDLGRTRRLINGSLRRALEVRDRGCAFPGCDRPPRWSHGHHIRAWADGGPTTLDKPRFRYWVQRM</sequence>
<organism evidence="2 3">
    <name type="scientific">Phytohabitans rumicis</name>
    <dbReference type="NCBI Taxonomy" id="1076125"/>
    <lineage>
        <taxon>Bacteria</taxon>
        <taxon>Bacillati</taxon>
        <taxon>Actinomycetota</taxon>
        <taxon>Actinomycetes</taxon>
        <taxon>Micromonosporales</taxon>
        <taxon>Micromonosporaceae</taxon>
    </lineage>
</organism>
<dbReference type="Proteomes" id="UP000482960">
    <property type="component" value="Unassembled WGS sequence"/>
</dbReference>
<evidence type="ECO:0000313" key="3">
    <source>
        <dbReference type="Proteomes" id="UP000482960"/>
    </source>
</evidence>
<dbReference type="InterPro" id="IPR003870">
    <property type="entry name" value="DUF222"/>
</dbReference>
<accession>A0A6V8LB89</accession>
<name>A0A6V8LB89_9ACTN</name>
<gene>
    <name evidence="2" type="ORF">Prum_081150</name>
</gene>
<dbReference type="InterPro" id="IPR003615">
    <property type="entry name" value="HNH_nuc"/>
</dbReference>
<comment type="caution">
    <text evidence="2">The sequence shown here is derived from an EMBL/GenBank/DDBJ whole genome shotgun (WGS) entry which is preliminary data.</text>
</comment>
<feature type="domain" description="DUF222" evidence="1">
    <location>
        <begin position="3"/>
        <end position="92"/>
    </location>
</feature>
<dbReference type="EMBL" id="BLPG01000001">
    <property type="protein sequence ID" value="GFJ94473.1"/>
    <property type="molecule type" value="Genomic_DNA"/>
</dbReference>
<dbReference type="CDD" id="cd00085">
    <property type="entry name" value="HNHc"/>
    <property type="match status" value="1"/>
</dbReference>
<reference evidence="2 3" key="1">
    <citation type="submission" date="2020-03" db="EMBL/GenBank/DDBJ databases">
        <title>Whole genome shotgun sequence of Phytohabitans rumicis NBRC 108638.</title>
        <authorList>
            <person name="Komaki H."/>
            <person name="Tamura T."/>
        </authorList>
    </citation>
    <scope>NUCLEOTIDE SEQUENCE [LARGE SCALE GENOMIC DNA]</scope>
    <source>
        <strain evidence="2 3">NBRC 108638</strain>
    </source>
</reference>
<proteinExistence type="predicted"/>